<dbReference type="RefSeq" id="WP_365228236.1">
    <property type="nucleotide sequence ID" value="NZ_JBHSKH010000019.1"/>
</dbReference>
<keyword evidence="3" id="KW-1185">Reference proteome</keyword>
<organism evidence="2 3">
    <name type="scientific">Streptomyces kaempferi</name>
    <dbReference type="NCBI Taxonomy" id="333725"/>
    <lineage>
        <taxon>Bacteria</taxon>
        <taxon>Bacillati</taxon>
        <taxon>Actinomycetota</taxon>
        <taxon>Actinomycetes</taxon>
        <taxon>Kitasatosporales</taxon>
        <taxon>Streptomycetaceae</taxon>
        <taxon>Streptomyces</taxon>
    </lineage>
</organism>
<protein>
    <submittedName>
        <fullName evidence="2">Uncharacterized protein</fullName>
    </submittedName>
</protein>
<evidence type="ECO:0000313" key="3">
    <source>
        <dbReference type="Proteomes" id="UP001597058"/>
    </source>
</evidence>
<dbReference type="EMBL" id="JBHTMM010000094">
    <property type="protein sequence ID" value="MFD1311883.1"/>
    <property type="molecule type" value="Genomic_DNA"/>
</dbReference>
<comment type="caution">
    <text evidence="2">The sequence shown here is derived from an EMBL/GenBank/DDBJ whole genome shotgun (WGS) entry which is preliminary data.</text>
</comment>
<reference evidence="3" key="1">
    <citation type="journal article" date="2019" name="Int. J. Syst. Evol. Microbiol.">
        <title>The Global Catalogue of Microorganisms (GCM) 10K type strain sequencing project: providing services to taxonomists for standard genome sequencing and annotation.</title>
        <authorList>
            <consortium name="The Broad Institute Genomics Platform"/>
            <consortium name="The Broad Institute Genome Sequencing Center for Infectious Disease"/>
            <person name="Wu L."/>
            <person name="Ma J."/>
        </authorList>
    </citation>
    <scope>NUCLEOTIDE SEQUENCE [LARGE SCALE GENOMIC DNA]</scope>
    <source>
        <strain evidence="3">CGMCC 4.7020</strain>
    </source>
</reference>
<sequence>MATDTTWPQPDENRALTAHDTAPQPVLTKVAQEVVAASARAINLS</sequence>
<evidence type="ECO:0000313" key="2">
    <source>
        <dbReference type="EMBL" id="MFD1311883.1"/>
    </source>
</evidence>
<evidence type="ECO:0000256" key="1">
    <source>
        <dbReference type="SAM" id="MobiDB-lite"/>
    </source>
</evidence>
<name>A0ABW3XRX8_9ACTN</name>
<proteinExistence type="predicted"/>
<gene>
    <name evidence="2" type="ORF">ACFQ5X_39545</name>
</gene>
<accession>A0ABW3XRX8</accession>
<dbReference type="Proteomes" id="UP001597058">
    <property type="component" value="Unassembled WGS sequence"/>
</dbReference>
<feature type="region of interest" description="Disordered" evidence="1">
    <location>
        <begin position="1"/>
        <end position="24"/>
    </location>
</feature>